<comment type="similarity">
    <text evidence="5">Belongs to the YqgF HJR family.</text>
</comment>
<feature type="domain" description="YqgF/RNase H-like" evidence="6">
    <location>
        <begin position="2"/>
        <end position="105"/>
    </location>
</feature>
<dbReference type="AlphaFoldDB" id="A0A2K8SCW7"/>
<dbReference type="InterPro" id="IPR037027">
    <property type="entry name" value="YqgF/RNaseH-like_dom_sf"/>
</dbReference>
<comment type="subcellular location">
    <subcellularLocation>
        <location evidence="5">Cytoplasm</location>
    </subcellularLocation>
</comment>
<dbReference type="PANTHER" id="PTHR33317">
    <property type="entry name" value="POLYNUCLEOTIDYL TRANSFERASE, RIBONUCLEASE H-LIKE SUPERFAMILY PROTEIN"/>
    <property type="match status" value="1"/>
</dbReference>
<proteinExistence type="inferred from homology"/>
<protein>
    <recommendedName>
        <fullName evidence="5">Putative pre-16S rRNA nuclease</fullName>
        <ecNumber evidence="5">3.1.-.-</ecNumber>
    </recommendedName>
</protein>
<reference evidence="7 8" key="1">
    <citation type="submission" date="2017-12" db="EMBL/GenBank/DDBJ databases">
        <title>Complete genome sequence of Spiroplasma floricola 23-6 (ATCC 29989).</title>
        <authorList>
            <person name="Tsai Y.-M."/>
            <person name="Wu P.-S."/>
            <person name="Lo W.-S."/>
            <person name="Kuo C.-H."/>
        </authorList>
    </citation>
    <scope>NUCLEOTIDE SEQUENCE [LARGE SCALE GENOMIC DNA]</scope>
    <source>
        <strain evidence="7 8">23-6</strain>
    </source>
</reference>
<dbReference type="NCBIfam" id="TIGR00250">
    <property type="entry name" value="RNAse_H_YqgF"/>
    <property type="match status" value="1"/>
</dbReference>
<dbReference type="GO" id="GO:0000967">
    <property type="term" value="P:rRNA 5'-end processing"/>
    <property type="evidence" value="ECO:0007669"/>
    <property type="project" value="UniProtKB-UniRule"/>
</dbReference>
<dbReference type="InterPro" id="IPR005227">
    <property type="entry name" value="YqgF"/>
</dbReference>
<dbReference type="PANTHER" id="PTHR33317:SF4">
    <property type="entry name" value="POLYNUCLEOTIDYL TRANSFERASE, RIBONUCLEASE H-LIKE SUPERFAMILY PROTEIN"/>
    <property type="match status" value="1"/>
</dbReference>
<dbReference type="KEGG" id="sfz:SFLOR_v1c02350"/>
<dbReference type="Gene3D" id="3.30.420.140">
    <property type="entry name" value="YqgF/RNase H-like domain"/>
    <property type="match status" value="1"/>
</dbReference>
<keyword evidence="2 5" id="KW-0690">Ribosome biogenesis</keyword>
<dbReference type="Pfam" id="PF03652">
    <property type="entry name" value="RuvX"/>
    <property type="match status" value="1"/>
</dbReference>
<comment type="function">
    <text evidence="5">Could be a nuclease involved in processing of the 5'-end of pre-16S rRNA.</text>
</comment>
<dbReference type="InterPro" id="IPR012337">
    <property type="entry name" value="RNaseH-like_sf"/>
</dbReference>
<evidence type="ECO:0000256" key="1">
    <source>
        <dbReference type="ARBA" id="ARBA00022490"/>
    </source>
</evidence>
<dbReference type="InterPro" id="IPR006641">
    <property type="entry name" value="YqgF/RNaseH-like_dom"/>
</dbReference>
<dbReference type="GO" id="GO:0005829">
    <property type="term" value="C:cytosol"/>
    <property type="evidence" value="ECO:0007669"/>
    <property type="project" value="TreeGrafter"/>
</dbReference>
<dbReference type="GO" id="GO:0016788">
    <property type="term" value="F:hydrolase activity, acting on ester bonds"/>
    <property type="evidence" value="ECO:0007669"/>
    <property type="project" value="UniProtKB-UniRule"/>
</dbReference>
<dbReference type="RefSeq" id="WP_100916285.1">
    <property type="nucleotide sequence ID" value="NZ_CP025057.1"/>
</dbReference>
<keyword evidence="8" id="KW-1185">Reference proteome</keyword>
<gene>
    <name evidence="7" type="primary">ruvX</name>
    <name evidence="7" type="ORF">SFLOR_v1c02350</name>
</gene>
<evidence type="ECO:0000256" key="2">
    <source>
        <dbReference type="ARBA" id="ARBA00022517"/>
    </source>
</evidence>
<dbReference type="HAMAP" id="MF_00651">
    <property type="entry name" value="Nuclease_YqgF"/>
    <property type="match status" value="1"/>
</dbReference>
<evidence type="ECO:0000259" key="6">
    <source>
        <dbReference type="SMART" id="SM00732"/>
    </source>
</evidence>
<dbReference type="Proteomes" id="UP000231823">
    <property type="component" value="Chromosome"/>
</dbReference>
<organism evidence="7 8">
    <name type="scientific">Spiroplasma floricola 23-6</name>
    <dbReference type="NCBI Taxonomy" id="1336749"/>
    <lineage>
        <taxon>Bacteria</taxon>
        <taxon>Bacillati</taxon>
        <taxon>Mycoplasmatota</taxon>
        <taxon>Mollicutes</taxon>
        <taxon>Entomoplasmatales</taxon>
        <taxon>Spiroplasmataceae</taxon>
        <taxon>Spiroplasma</taxon>
    </lineage>
</organism>
<dbReference type="GO" id="GO:0004518">
    <property type="term" value="F:nuclease activity"/>
    <property type="evidence" value="ECO:0007669"/>
    <property type="project" value="UniProtKB-KW"/>
</dbReference>
<keyword evidence="1 5" id="KW-0963">Cytoplasm</keyword>
<dbReference type="OrthoDB" id="9796140at2"/>
<dbReference type="EMBL" id="CP025057">
    <property type="protein sequence ID" value="AUB31296.1"/>
    <property type="molecule type" value="Genomic_DNA"/>
</dbReference>
<evidence type="ECO:0000256" key="3">
    <source>
        <dbReference type="ARBA" id="ARBA00022722"/>
    </source>
</evidence>
<accession>A0A2K8SCW7</accession>
<evidence type="ECO:0000256" key="4">
    <source>
        <dbReference type="ARBA" id="ARBA00022801"/>
    </source>
</evidence>
<sequence>MAKYIGLDLGSKTIGIATSEGYFANPKETIRFQENNFLEAVTKLDIFLKKEGFEKIIVGYPKNMDGSTGHRVEMVEEFIAKMVEQKVISSELIERVDERLTTRMAKQVMISADLSRKKQKENKDQIAAKLILETYINSIK</sequence>
<keyword evidence="4 5" id="KW-0378">Hydrolase</keyword>
<evidence type="ECO:0000313" key="8">
    <source>
        <dbReference type="Proteomes" id="UP000231823"/>
    </source>
</evidence>
<dbReference type="SMART" id="SM00732">
    <property type="entry name" value="YqgFc"/>
    <property type="match status" value="1"/>
</dbReference>
<evidence type="ECO:0000256" key="5">
    <source>
        <dbReference type="HAMAP-Rule" id="MF_00651"/>
    </source>
</evidence>
<dbReference type="SUPFAM" id="SSF53098">
    <property type="entry name" value="Ribonuclease H-like"/>
    <property type="match status" value="1"/>
</dbReference>
<name>A0A2K8SCW7_9MOLU</name>
<keyword evidence="3 5" id="KW-0540">Nuclease</keyword>
<dbReference type="CDD" id="cd16964">
    <property type="entry name" value="YqgF"/>
    <property type="match status" value="1"/>
</dbReference>
<dbReference type="EC" id="3.1.-.-" evidence="5"/>
<evidence type="ECO:0000313" key="7">
    <source>
        <dbReference type="EMBL" id="AUB31296.1"/>
    </source>
</evidence>